<keyword evidence="2" id="KW-1185">Reference proteome</keyword>
<evidence type="ECO:0000313" key="2">
    <source>
        <dbReference type="Proteomes" id="UP001275084"/>
    </source>
</evidence>
<reference evidence="1" key="2">
    <citation type="submission" date="2023-06" db="EMBL/GenBank/DDBJ databases">
        <authorList>
            <consortium name="Lawrence Berkeley National Laboratory"/>
            <person name="Haridas S."/>
            <person name="Hensen N."/>
            <person name="Bonometti L."/>
            <person name="Westerberg I."/>
            <person name="Brannstrom I.O."/>
            <person name="Guillou S."/>
            <person name="Cros-Aarteil S."/>
            <person name="Calhoun S."/>
            <person name="Kuo A."/>
            <person name="Mondo S."/>
            <person name="Pangilinan J."/>
            <person name="Riley R."/>
            <person name="Labutti K."/>
            <person name="Andreopoulos B."/>
            <person name="Lipzen A."/>
            <person name="Chen C."/>
            <person name="Yanf M."/>
            <person name="Daum C."/>
            <person name="Ng V."/>
            <person name="Clum A."/>
            <person name="Steindorff A."/>
            <person name="Ohm R."/>
            <person name="Martin F."/>
            <person name="Silar P."/>
            <person name="Natvig D."/>
            <person name="Lalanne C."/>
            <person name="Gautier V."/>
            <person name="Ament-Velasquez S.L."/>
            <person name="Kruys A."/>
            <person name="Hutchinson M.I."/>
            <person name="Powell A.J."/>
            <person name="Barry K."/>
            <person name="Miller A.N."/>
            <person name="Grigoriev I.V."/>
            <person name="Debuchy R."/>
            <person name="Gladieux P."/>
            <person name="Thoren M.H."/>
            <person name="Johannesson H."/>
        </authorList>
    </citation>
    <scope>NUCLEOTIDE SEQUENCE</scope>
    <source>
        <strain evidence="1">CBS 955.72</strain>
    </source>
</reference>
<dbReference type="Proteomes" id="UP001275084">
    <property type="component" value="Unassembled WGS sequence"/>
</dbReference>
<protein>
    <submittedName>
        <fullName evidence="1">Uncharacterized protein</fullName>
    </submittedName>
</protein>
<gene>
    <name evidence="1" type="ORF">B0T25DRAFT_550042</name>
</gene>
<sequence>MIMSCGAWMVVPVQRLSTVGSAAVTVLGAADVPRARMAMAPAMAVLSLVILEESEDDLECSLKLAERGSCDCGCGRRWPSVCQKRR</sequence>
<name>A0AAJ0MD24_9PEZI</name>
<organism evidence="1 2">
    <name type="scientific">Lasiosphaeria hispida</name>
    <dbReference type="NCBI Taxonomy" id="260671"/>
    <lineage>
        <taxon>Eukaryota</taxon>
        <taxon>Fungi</taxon>
        <taxon>Dikarya</taxon>
        <taxon>Ascomycota</taxon>
        <taxon>Pezizomycotina</taxon>
        <taxon>Sordariomycetes</taxon>
        <taxon>Sordariomycetidae</taxon>
        <taxon>Sordariales</taxon>
        <taxon>Lasiosphaeriaceae</taxon>
        <taxon>Lasiosphaeria</taxon>
    </lineage>
</organism>
<dbReference type="AlphaFoldDB" id="A0AAJ0MD24"/>
<proteinExistence type="predicted"/>
<reference evidence="1" key="1">
    <citation type="journal article" date="2023" name="Mol. Phylogenet. Evol.">
        <title>Genome-scale phylogeny and comparative genomics of the fungal order Sordariales.</title>
        <authorList>
            <person name="Hensen N."/>
            <person name="Bonometti L."/>
            <person name="Westerberg I."/>
            <person name="Brannstrom I.O."/>
            <person name="Guillou S."/>
            <person name="Cros-Aarteil S."/>
            <person name="Calhoun S."/>
            <person name="Haridas S."/>
            <person name="Kuo A."/>
            <person name="Mondo S."/>
            <person name="Pangilinan J."/>
            <person name="Riley R."/>
            <person name="LaButti K."/>
            <person name="Andreopoulos B."/>
            <person name="Lipzen A."/>
            <person name="Chen C."/>
            <person name="Yan M."/>
            <person name="Daum C."/>
            <person name="Ng V."/>
            <person name="Clum A."/>
            <person name="Steindorff A."/>
            <person name="Ohm R.A."/>
            <person name="Martin F."/>
            <person name="Silar P."/>
            <person name="Natvig D.O."/>
            <person name="Lalanne C."/>
            <person name="Gautier V."/>
            <person name="Ament-Velasquez S.L."/>
            <person name="Kruys A."/>
            <person name="Hutchinson M.I."/>
            <person name="Powell A.J."/>
            <person name="Barry K."/>
            <person name="Miller A.N."/>
            <person name="Grigoriev I.V."/>
            <person name="Debuchy R."/>
            <person name="Gladieux P."/>
            <person name="Hiltunen Thoren M."/>
            <person name="Johannesson H."/>
        </authorList>
    </citation>
    <scope>NUCLEOTIDE SEQUENCE</scope>
    <source>
        <strain evidence="1">CBS 955.72</strain>
    </source>
</reference>
<evidence type="ECO:0000313" key="1">
    <source>
        <dbReference type="EMBL" id="KAK3350214.1"/>
    </source>
</evidence>
<accession>A0AAJ0MD24</accession>
<comment type="caution">
    <text evidence="1">The sequence shown here is derived from an EMBL/GenBank/DDBJ whole genome shotgun (WGS) entry which is preliminary data.</text>
</comment>
<dbReference type="EMBL" id="JAUIQD010000005">
    <property type="protein sequence ID" value="KAK3350214.1"/>
    <property type="molecule type" value="Genomic_DNA"/>
</dbReference>